<evidence type="ECO:0000256" key="10">
    <source>
        <dbReference type="ARBA" id="ARBA00023002"/>
    </source>
</evidence>
<dbReference type="Gene3D" id="3.40.50.360">
    <property type="match status" value="1"/>
</dbReference>
<dbReference type="PRINTS" id="PR00397">
    <property type="entry name" value="SIROHAEM"/>
</dbReference>
<dbReference type="InterPro" id="IPR005117">
    <property type="entry name" value="NiRdtase/SiRdtase_haem-b_fer"/>
</dbReference>
<evidence type="ECO:0000256" key="3">
    <source>
        <dbReference type="ARBA" id="ARBA00004774"/>
    </source>
</evidence>
<dbReference type="EC" id="1.8.1.2" evidence="5"/>
<dbReference type="Gene3D" id="3.40.50.920">
    <property type="match status" value="1"/>
</dbReference>
<dbReference type="Pfam" id="PF03460">
    <property type="entry name" value="NIR_SIR_ferr"/>
    <property type="match status" value="1"/>
</dbReference>
<dbReference type="InterPro" id="IPR009014">
    <property type="entry name" value="Transketo_C/PFOR_II"/>
</dbReference>
<dbReference type="GO" id="GO:0046872">
    <property type="term" value="F:metal ion binding"/>
    <property type="evidence" value="ECO:0007669"/>
    <property type="project" value="UniProtKB-KW"/>
</dbReference>
<dbReference type="Proteomes" id="UP000245609">
    <property type="component" value="Unassembled WGS sequence"/>
</dbReference>
<gene>
    <name evidence="16" type="ORF">BB560_007341</name>
</gene>
<dbReference type="GO" id="GO:0000103">
    <property type="term" value="P:sulfate assimilation"/>
    <property type="evidence" value="ECO:0007669"/>
    <property type="project" value="UniProtKB-ARBA"/>
</dbReference>
<dbReference type="InterPro" id="IPR029039">
    <property type="entry name" value="Flavoprotein-like_sf"/>
</dbReference>
<comment type="catalytic activity">
    <reaction evidence="13">
        <text>hydrogen sulfide + 3 NADP(+) + 3 H2O = sulfite + 3 NADPH + 4 H(+)</text>
        <dbReference type="Rhea" id="RHEA:13801"/>
        <dbReference type="ChEBI" id="CHEBI:15377"/>
        <dbReference type="ChEBI" id="CHEBI:15378"/>
        <dbReference type="ChEBI" id="CHEBI:17359"/>
        <dbReference type="ChEBI" id="CHEBI:29919"/>
        <dbReference type="ChEBI" id="CHEBI:57783"/>
        <dbReference type="ChEBI" id="CHEBI:58349"/>
        <dbReference type="EC" id="1.8.1.2"/>
    </reaction>
</comment>
<evidence type="ECO:0000256" key="5">
    <source>
        <dbReference type="ARBA" id="ARBA00012604"/>
    </source>
</evidence>
<dbReference type="InterPro" id="IPR045854">
    <property type="entry name" value="NO2/SO3_Rdtase_4Fe4S_sf"/>
</dbReference>
<keyword evidence="9" id="KW-0521">NADP</keyword>
<dbReference type="STRING" id="133381.A0A2T9XWQ4"/>
<protein>
    <recommendedName>
        <fullName evidence="5">assimilatory sulfite reductase (NADPH)</fullName>
        <ecNumber evidence="5">1.8.1.2</ecNumber>
    </recommendedName>
</protein>
<dbReference type="FunFam" id="3.30.413.10:FF:000004">
    <property type="entry name" value="Sulfite reductase [NADPH] hemoprotein beta-component"/>
    <property type="match status" value="1"/>
</dbReference>
<dbReference type="SUPFAM" id="SSF52218">
    <property type="entry name" value="Flavoproteins"/>
    <property type="match status" value="1"/>
</dbReference>
<comment type="cofactor">
    <cofactor evidence="2">
        <name>[4Fe-4S] cluster</name>
        <dbReference type="ChEBI" id="CHEBI:49883"/>
    </cofactor>
</comment>
<dbReference type="PROSITE" id="PS00365">
    <property type="entry name" value="NIR_SIR"/>
    <property type="match status" value="1"/>
</dbReference>
<evidence type="ECO:0000256" key="7">
    <source>
        <dbReference type="ARBA" id="ARBA00022617"/>
    </source>
</evidence>
<keyword evidence="7" id="KW-0349">Heme</keyword>
<dbReference type="SUPFAM" id="SSF52518">
    <property type="entry name" value="Thiamin diphosphate-binding fold (THDP-binding)"/>
    <property type="match status" value="1"/>
</dbReference>
<dbReference type="InterPro" id="IPR045169">
    <property type="entry name" value="NO2/SO3_Rdtase_4Fe4S_prot"/>
</dbReference>
<comment type="pathway">
    <text evidence="3">Sulfur metabolism; hydrogen sulfide biosynthesis; hydrogen sulfide from sulfite (NADPH route): step 1/1.</text>
</comment>
<dbReference type="PROSITE" id="PS50902">
    <property type="entry name" value="FLAVODOXIN_LIKE"/>
    <property type="match status" value="1"/>
</dbReference>
<dbReference type="InterPro" id="IPR036136">
    <property type="entry name" value="Nit/Sulf_reduc_fer-like_dom_sf"/>
</dbReference>
<dbReference type="GO" id="GO:0051539">
    <property type="term" value="F:4 iron, 4 sulfur cluster binding"/>
    <property type="evidence" value="ECO:0007669"/>
    <property type="project" value="UniProtKB-KW"/>
</dbReference>
<dbReference type="InterPro" id="IPR006066">
    <property type="entry name" value="NO2/SO3_Rdtase_FeS/sirohaem_BS"/>
</dbReference>
<reference evidence="16 17" key="1">
    <citation type="journal article" date="2018" name="MBio">
        <title>Comparative Genomics Reveals the Core Gene Toolbox for the Fungus-Insect Symbiosis.</title>
        <authorList>
            <person name="Wang Y."/>
            <person name="Stata M."/>
            <person name="Wang W."/>
            <person name="Stajich J.E."/>
            <person name="White M.M."/>
            <person name="Moncalvo J.M."/>
        </authorList>
    </citation>
    <scope>NUCLEOTIDE SEQUENCE [LARGE SCALE GENOMIC DNA]</scope>
    <source>
        <strain evidence="16 17">SC-DP-2</strain>
    </source>
</reference>
<dbReference type="GO" id="GO:0010181">
    <property type="term" value="F:FMN binding"/>
    <property type="evidence" value="ECO:0007669"/>
    <property type="project" value="InterPro"/>
</dbReference>
<dbReference type="InterPro" id="IPR001094">
    <property type="entry name" value="Flavdoxin-like"/>
</dbReference>
<keyword evidence="17" id="KW-1185">Reference proteome</keyword>
<dbReference type="FunFam" id="3.30.413.10:FF:000003">
    <property type="entry name" value="Sulfite reductase [NADPH] hemoprotein beta-component"/>
    <property type="match status" value="1"/>
</dbReference>
<dbReference type="PRINTS" id="PR00369">
    <property type="entry name" value="FLAVODOXIN"/>
</dbReference>
<evidence type="ECO:0000256" key="4">
    <source>
        <dbReference type="ARBA" id="ARBA00010429"/>
    </source>
</evidence>
<dbReference type="SUPFAM" id="SSF56014">
    <property type="entry name" value="Nitrite and sulphite reductase 4Fe-4S domain-like"/>
    <property type="match status" value="2"/>
</dbReference>
<evidence type="ECO:0000256" key="11">
    <source>
        <dbReference type="ARBA" id="ARBA00023004"/>
    </source>
</evidence>
<accession>A0A2T9XWQ4</accession>
<proteinExistence type="inferred from homology"/>
<dbReference type="GO" id="GO:0020037">
    <property type="term" value="F:heme binding"/>
    <property type="evidence" value="ECO:0007669"/>
    <property type="project" value="InterPro"/>
</dbReference>
<dbReference type="GO" id="GO:0009337">
    <property type="term" value="C:sulfite reductase complex (NADPH)"/>
    <property type="evidence" value="ECO:0007669"/>
    <property type="project" value="TreeGrafter"/>
</dbReference>
<evidence type="ECO:0000313" key="16">
    <source>
        <dbReference type="EMBL" id="PVU84500.1"/>
    </source>
</evidence>
<dbReference type="OrthoDB" id="1688044at2759"/>
<evidence type="ECO:0000256" key="14">
    <source>
        <dbReference type="SAM" id="MobiDB-lite"/>
    </source>
</evidence>
<comment type="cofactor">
    <cofactor evidence="1">
        <name>siroheme</name>
        <dbReference type="ChEBI" id="CHEBI:60052"/>
    </cofactor>
</comment>
<comment type="similarity">
    <text evidence="4">Belongs to the nitrite and sulfite reductase 4Fe-4S domain family.</text>
</comment>
<evidence type="ECO:0000256" key="2">
    <source>
        <dbReference type="ARBA" id="ARBA00001966"/>
    </source>
</evidence>
<evidence type="ECO:0000256" key="8">
    <source>
        <dbReference type="ARBA" id="ARBA00022723"/>
    </source>
</evidence>
<keyword evidence="8" id="KW-0479">Metal-binding</keyword>
<feature type="region of interest" description="Disordered" evidence="14">
    <location>
        <begin position="210"/>
        <end position="240"/>
    </location>
</feature>
<dbReference type="EMBL" id="MBFS01003926">
    <property type="protein sequence ID" value="PVU84500.1"/>
    <property type="molecule type" value="Genomic_DNA"/>
</dbReference>
<dbReference type="SUPFAM" id="SSF55124">
    <property type="entry name" value="Nitrite/Sulfite reductase N-terminal domain-like"/>
    <property type="match status" value="2"/>
</dbReference>
<dbReference type="NCBIfam" id="NF010029">
    <property type="entry name" value="PRK13504.1"/>
    <property type="match status" value="1"/>
</dbReference>
<dbReference type="SUPFAM" id="SSF52922">
    <property type="entry name" value="TK C-terminal domain-like"/>
    <property type="match status" value="1"/>
</dbReference>
<dbReference type="InterPro" id="IPR008254">
    <property type="entry name" value="Flavodoxin/NO_synth"/>
</dbReference>
<dbReference type="Gene3D" id="3.30.413.10">
    <property type="entry name" value="Sulfite Reductase Hemoprotein, domain 1"/>
    <property type="match status" value="2"/>
</dbReference>
<evidence type="ECO:0000256" key="6">
    <source>
        <dbReference type="ARBA" id="ARBA00022485"/>
    </source>
</evidence>
<evidence type="ECO:0000259" key="15">
    <source>
        <dbReference type="PROSITE" id="PS50902"/>
    </source>
</evidence>
<sequence length="1498" mass="165469">MSTENLAFSAAALSALSYSNYFVVQVSSKTSTALSLLEGELQKANANNESAPFTLVKVEPYGDFVKALQFALAPEESPKFVTVISTSTGLLSLLPVVSSLTKATPDSGHFLPKLQFLAGITSSQENRYDISDINAYSDLSSCTFTSSTIQQVYDFSLASALVALKSGPVVFNFFDLAQLSESEVSPVSRDFNVLLSTYSNKIESLKASDFQGDAEMKDESELESSLPDVETEKSESPKLSQEELSNAALSCFENTTYSPVEYYGSSDADTIFVSVSNYYLSESIKDLSGPTGYLVLNQLSPFPSSKVLDLLPKSTKRLVLLEQSENDSRVWGPLVFNFINLARESATYSDTSQVGPVIIDVQSSSSFGPYFKNKSNFTSLYNSVHELNSSKLLKINDSSAQTSHAAAEGQSQSSDSSQKLSEVELANLLPYQKLLETVFNSRLQIVNGENNSTIWGNPSELKTNPEYAFGTVVSETGKRQGLFNFILATLNDQSLESYPQVVDLLTKWVDSYNGFNSNQISISVDLLEALKSISEPVPASASHIIENSKYLLKHSNWIVGSDEWAVDLSNSGIHQALSSGLDINLIILDTTDYSLDSEDSSNARPQKLHSKKDIGLYALNYGNSYVASISAYASYSQSLTSLIEADAFPGPSIVLAHLPSPKSKLISPNFAPIESMKLSKIAVDNGKWPLYRWTPSEAEEGKFVLDSQRLKSEIQQFLDRNNTLTLIANSAPTFTSRIDDSLENKNSVAAAKAAKADLDRLMAGLQGPSITILYASDGSNAAEAATRINRGAKARKMRPELIVMNDFEFSELEYKSQVVFVVSTAGQGEFPTNGKNFWKSLKSASINLSNLKYSVFGLGDRHYWPSEEDKIFYNKPGKDLDKRLFELSGVRLCDAGFGDDSDPNGWEEGFSAWEKDLWSSLGYDASVDMSEALADEPPKISDEDNKIQSNFLRGRIVEELADTSKGDVDEFTGKLLKFHGTYGQDDRDIRDERVSAGLEPAYSFMIRVRLPGGVATRDQWLAMDELSTNYGNQTLKITTRQTFQLHGVLKSNLRLTINKINKALMDTIAACGDVNRNVVSSANPLQQHLRGEVAELAKELSESLLPKSNAFHEIWVADKMVSGQAVQDSEPLYGPAYLPRKFKIGIAIPPENDVDVFAYDLGLIAILNEAEEIIGYNVAVGGGMGMTHNNKKTYPRLGSIFGYIDKKDVVSVCREILTTQRDFGDRKNRKHARLKYTIDDRGVEWFRSQVEERSGVVFEKERPFKFNRNGDRYGWVDSIPGHKNYTMFIQNGRVADLPGYELKSALKQIAQVHKGFFQLTCNSHLILADVPNDQVETIDNLLKKLGVHNKNYTQLRLHSMACTAFPTCGLAMAESERYLPSLVSMLDETIDEAGLRNDAIVIRMTGCPNGCARPYVAEIALVGKAPGTYNLYLGGAHDGSRLNKVYKESIQEEEILEILKPMIKNYALERREGEAFGDYVIRAGIIKETFQGLDFHSQ</sequence>
<keyword evidence="12" id="KW-0411">Iron-sulfur</keyword>
<keyword evidence="11" id="KW-0408">Iron</keyword>
<dbReference type="PANTHER" id="PTHR11493">
    <property type="entry name" value="SULFITE REDUCTASE [NADPH] SUBUNIT BETA-RELATED"/>
    <property type="match status" value="1"/>
</dbReference>
<organism evidence="16 17">
    <name type="scientific">Smittium megazygosporum</name>
    <dbReference type="NCBI Taxonomy" id="133381"/>
    <lineage>
        <taxon>Eukaryota</taxon>
        <taxon>Fungi</taxon>
        <taxon>Fungi incertae sedis</taxon>
        <taxon>Zoopagomycota</taxon>
        <taxon>Kickxellomycotina</taxon>
        <taxon>Harpellomycetes</taxon>
        <taxon>Harpellales</taxon>
        <taxon>Legeriomycetaceae</taxon>
        <taxon>Smittium</taxon>
    </lineage>
</organism>
<comment type="caution">
    <text evidence="16">The sequence shown here is derived from an EMBL/GenBank/DDBJ whole genome shotgun (WGS) entry which is preliminary data.</text>
</comment>
<evidence type="ECO:0000256" key="1">
    <source>
        <dbReference type="ARBA" id="ARBA00001929"/>
    </source>
</evidence>
<dbReference type="GO" id="GO:0050311">
    <property type="term" value="F:sulfite reductase (ferredoxin) activity"/>
    <property type="evidence" value="ECO:0007669"/>
    <property type="project" value="TreeGrafter"/>
</dbReference>
<evidence type="ECO:0000313" key="17">
    <source>
        <dbReference type="Proteomes" id="UP000245609"/>
    </source>
</evidence>
<evidence type="ECO:0000256" key="9">
    <source>
        <dbReference type="ARBA" id="ARBA00022857"/>
    </source>
</evidence>
<dbReference type="Pfam" id="PF01077">
    <property type="entry name" value="NIR_SIR"/>
    <property type="match status" value="1"/>
</dbReference>
<dbReference type="Gene3D" id="3.40.50.970">
    <property type="match status" value="1"/>
</dbReference>
<keyword evidence="6" id="KW-0004">4Fe-4S</keyword>
<dbReference type="PANTHER" id="PTHR11493:SF47">
    <property type="entry name" value="SULFITE REDUCTASE [NADPH] SUBUNIT BETA"/>
    <property type="match status" value="1"/>
</dbReference>
<dbReference type="InterPro" id="IPR006067">
    <property type="entry name" value="NO2/SO3_Rdtase_4Fe4S_dom"/>
</dbReference>
<feature type="domain" description="Flavodoxin-like" evidence="15">
    <location>
        <begin position="770"/>
        <end position="918"/>
    </location>
</feature>
<dbReference type="Pfam" id="PF00258">
    <property type="entry name" value="Flavodoxin_1"/>
    <property type="match status" value="1"/>
</dbReference>
<dbReference type="InterPro" id="IPR029061">
    <property type="entry name" value="THDP-binding"/>
</dbReference>
<name>A0A2T9XWQ4_9FUNG</name>
<evidence type="ECO:0000256" key="13">
    <source>
        <dbReference type="ARBA" id="ARBA00052219"/>
    </source>
</evidence>
<dbReference type="GO" id="GO:0004783">
    <property type="term" value="F:sulfite reductase (NADPH) activity"/>
    <property type="evidence" value="ECO:0007669"/>
    <property type="project" value="UniProtKB-EC"/>
</dbReference>
<evidence type="ECO:0000256" key="12">
    <source>
        <dbReference type="ARBA" id="ARBA00023014"/>
    </source>
</evidence>
<keyword evidence="10" id="KW-0560">Oxidoreductase</keyword>